<dbReference type="GO" id="GO:0004160">
    <property type="term" value="F:dihydroxy-acid dehydratase activity"/>
    <property type="evidence" value="ECO:0007669"/>
    <property type="project" value="UniProtKB-UniRule"/>
</dbReference>
<reference evidence="18" key="1">
    <citation type="submission" date="2023-08" db="EMBL/GenBank/DDBJ databases">
        <title>The novel hydrolase IpcH responsible for the initial isoprocarb degradation step in Rhodococcus sp. D-6.</title>
        <authorList>
            <person name="Zhu Q."/>
        </authorList>
    </citation>
    <scope>NUCLEOTIDE SEQUENCE</scope>
    <source>
        <strain evidence="18">D-6</strain>
    </source>
</reference>
<keyword evidence="4 15" id="KW-0001">2Fe-2S</keyword>
<keyword evidence="9 15" id="KW-0456">Lyase</keyword>
<evidence type="ECO:0000256" key="4">
    <source>
        <dbReference type="ARBA" id="ARBA00022714"/>
    </source>
</evidence>
<dbReference type="PANTHER" id="PTHR21000">
    <property type="entry name" value="DIHYDROXY-ACID DEHYDRATASE DAD"/>
    <property type="match status" value="1"/>
</dbReference>
<dbReference type="GO" id="GO:0051537">
    <property type="term" value="F:2 iron, 2 sulfur cluster binding"/>
    <property type="evidence" value="ECO:0007669"/>
    <property type="project" value="UniProtKB-UniRule"/>
</dbReference>
<dbReference type="GO" id="GO:0000287">
    <property type="term" value="F:magnesium ion binding"/>
    <property type="evidence" value="ECO:0007669"/>
    <property type="project" value="UniProtKB-UniRule"/>
</dbReference>
<dbReference type="HAMAP" id="MF_00012">
    <property type="entry name" value="IlvD"/>
    <property type="match status" value="1"/>
</dbReference>
<comment type="caution">
    <text evidence="15">Lacks conserved residue(s) required for the propagation of feature annotation.</text>
</comment>
<feature type="domain" description="Dihydroxy-acid/6-phosphogluconate dehydratase C-terminal" evidence="17">
    <location>
        <begin position="362"/>
        <end position="552"/>
    </location>
</feature>
<keyword evidence="10 15" id="KW-0100">Branched-chain amino acid biosynthesis</keyword>
<comment type="subunit">
    <text evidence="15">Homodimer.</text>
</comment>
<evidence type="ECO:0000256" key="8">
    <source>
        <dbReference type="ARBA" id="ARBA00023014"/>
    </source>
</evidence>
<dbReference type="KEGG" id="rhox:RBB84_19945"/>
<evidence type="ECO:0000259" key="16">
    <source>
        <dbReference type="Pfam" id="PF00920"/>
    </source>
</evidence>
<evidence type="ECO:0000256" key="14">
    <source>
        <dbReference type="ARBA" id="ARBA00029490"/>
    </source>
</evidence>
<dbReference type="PROSITE" id="PS00887">
    <property type="entry name" value="ILVD_EDD_2"/>
    <property type="match status" value="1"/>
</dbReference>
<evidence type="ECO:0000259" key="17">
    <source>
        <dbReference type="Pfam" id="PF24877"/>
    </source>
</evidence>
<comment type="pathway">
    <text evidence="12 15">Amino-acid biosynthesis; L-valine biosynthesis; L-valine from pyruvate: step 3/4.</text>
</comment>
<organism evidence="18">
    <name type="scientific">Rhodococcus sp. D-6</name>
    <dbReference type="NCBI Taxonomy" id="1387842"/>
    <lineage>
        <taxon>Bacteria</taxon>
        <taxon>Bacillati</taxon>
        <taxon>Actinomycetota</taxon>
        <taxon>Actinomycetes</taxon>
        <taxon>Mycobacteriales</taxon>
        <taxon>Nocardiaceae</taxon>
        <taxon>Rhodococcus</taxon>
    </lineage>
</organism>
<feature type="binding site" description="via carbamate group" evidence="15">
    <location>
        <position position="124"/>
    </location>
    <ligand>
        <name>Mg(2+)</name>
        <dbReference type="ChEBI" id="CHEBI:18420"/>
    </ligand>
</feature>
<protein>
    <recommendedName>
        <fullName evidence="14 15">Dihydroxy-acid dehydratase</fullName>
        <shortName evidence="15">DAD</shortName>
        <ecNumber evidence="14 15">4.2.1.9</ecNumber>
    </recommendedName>
</protein>
<keyword evidence="6 15" id="KW-0460">Magnesium</keyword>
<dbReference type="GO" id="GO:0009097">
    <property type="term" value="P:isoleucine biosynthetic process"/>
    <property type="evidence" value="ECO:0007669"/>
    <property type="project" value="UniProtKB-UniRule"/>
</dbReference>
<dbReference type="SUPFAM" id="SSF52016">
    <property type="entry name" value="LeuD/IlvD-like"/>
    <property type="match status" value="1"/>
</dbReference>
<dbReference type="Pfam" id="PF24877">
    <property type="entry name" value="ILV_EDD_C"/>
    <property type="match status" value="1"/>
</dbReference>
<dbReference type="InterPro" id="IPR037237">
    <property type="entry name" value="IlvD/EDD_N"/>
</dbReference>
<dbReference type="RefSeq" id="WP_247848149.1">
    <property type="nucleotide sequence ID" value="NZ_CP132970.1"/>
</dbReference>
<evidence type="ECO:0000256" key="6">
    <source>
        <dbReference type="ARBA" id="ARBA00022842"/>
    </source>
</evidence>
<feature type="active site" description="Proton acceptor" evidence="15">
    <location>
        <position position="470"/>
    </location>
</feature>
<dbReference type="SUPFAM" id="SSF143975">
    <property type="entry name" value="IlvD/EDD N-terminal domain-like"/>
    <property type="match status" value="1"/>
</dbReference>
<dbReference type="InterPro" id="IPR056740">
    <property type="entry name" value="ILV_EDD_C"/>
</dbReference>
<evidence type="ECO:0000256" key="9">
    <source>
        <dbReference type="ARBA" id="ARBA00023239"/>
    </source>
</evidence>
<keyword evidence="7 15" id="KW-0408">Iron</keyword>
<name>A0AAU7UWC8_9NOCA</name>
<comment type="cofactor">
    <cofactor evidence="15">
        <name>[2Fe-2S] cluster</name>
        <dbReference type="ChEBI" id="CHEBI:190135"/>
    </cofactor>
    <text evidence="15">Binds 1 [2Fe-2S] cluster per subunit. This cluster acts as a Lewis acid cofactor.</text>
</comment>
<feature type="binding site" evidence="15">
    <location>
        <position position="444"/>
    </location>
    <ligand>
        <name>Mg(2+)</name>
        <dbReference type="ChEBI" id="CHEBI:18420"/>
    </ligand>
</feature>
<gene>
    <name evidence="15" type="primary">ilvD</name>
    <name evidence="18" type="ORF">RBB84_19945</name>
</gene>
<evidence type="ECO:0000256" key="12">
    <source>
        <dbReference type="ARBA" id="ARBA00029436"/>
    </source>
</evidence>
<proteinExistence type="inferred from homology"/>
<dbReference type="EC" id="4.2.1.9" evidence="14 15"/>
<evidence type="ECO:0000256" key="5">
    <source>
        <dbReference type="ARBA" id="ARBA00022723"/>
    </source>
</evidence>
<feature type="modified residue" description="N6-carboxylysine" evidence="15">
    <location>
        <position position="124"/>
    </location>
</feature>
<evidence type="ECO:0000256" key="7">
    <source>
        <dbReference type="ARBA" id="ARBA00023004"/>
    </source>
</evidence>
<dbReference type="InterPro" id="IPR042096">
    <property type="entry name" value="Dihydro-acid_dehy_C"/>
</dbReference>
<dbReference type="InterPro" id="IPR050165">
    <property type="entry name" value="DHAD_IlvD/Edd"/>
</dbReference>
<dbReference type="Gene3D" id="3.50.30.80">
    <property type="entry name" value="IlvD/EDD C-terminal domain-like"/>
    <property type="match status" value="1"/>
</dbReference>
<keyword evidence="3 15" id="KW-0028">Amino-acid biosynthesis</keyword>
<dbReference type="InterPro" id="IPR000581">
    <property type="entry name" value="ILV_EDD_N"/>
</dbReference>
<dbReference type="AlphaFoldDB" id="A0AAU7UWC8"/>
<keyword evidence="8 15" id="KW-0411">Iron-sulfur</keyword>
<evidence type="ECO:0000256" key="2">
    <source>
        <dbReference type="ARBA" id="ARBA00006486"/>
    </source>
</evidence>
<evidence type="ECO:0000256" key="1">
    <source>
        <dbReference type="ARBA" id="ARBA00001946"/>
    </source>
</evidence>
<keyword evidence="5 15" id="KW-0479">Metal-binding</keyword>
<dbReference type="Pfam" id="PF00920">
    <property type="entry name" value="ILVD_EDD_N"/>
    <property type="match status" value="1"/>
</dbReference>
<feature type="binding site" evidence="15">
    <location>
        <position position="49"/>
    </location>
    <ligand>
        <name>[2Fe-2S] cluster</name>
        <dbReference type="ChEBI" id="CHEBI:190135"/>
    </ligand>
</feature>
<comment type="similarity">
    <text evidence="2 15">Belongs to the IlvD/Edd family.</text>
</comment>
<evidence type="ECO:0000256" key="11">
    <source>
        <dbReference type="ARBA" id="ARBA00029304"/>
    </source>
</evidence>
<accession>A0AAU7UWC8</accession>
<evidence type="ECO:0000256" key="10">
    <source>
        <dbReference type="ARBA" id="ARBA00023304"/>
    </source>
</evidence>
<dbReference type="NCBIfam" id="NF002068">
    <property type="entry name" value="PRK00911.1"/>
    <property type="match status" value="1"/>
</dbReference>
<dbReference type="InterPro" id="IPR004404">
    <property type="entry name" value="DihydroxyA_deHydtase"/>
</dbReference>
<dbReference type="InterPro" id="IPR020558">
    <property type="entry name" value="DiOHA_6PGluconate_deHydtase_CS"/>
</dbReference>
<dbReference type="PROSITE" id="PS00886">
    <property type="entry name" value="ILVD_EDD_1"/>
    <property type="match status" value="1"/>
</dbReference>
<comment type="catalytic activity">
    <reaction evidence="11">
        <text>(2R)-2,3-dihydroxy-3-methylbutanoate = 3-methyl-2-oxobutanoate + H2O</text>
        <dbReference type="Rhea" id="RHEA:24809"/>
        <dbReference type="ChEBI" id="CHEBI:11851"/>
        <dbReference type="ChEBI" id="CHEBI:15377"/>
        <dbReference type="ChEBI" id="CHEBI:49072"/>
        <dbReference type="EC" id="4.2.1.9"/>
    </reaction>
    <physiologicalReaction direction="left-to-right" evidence="11">
        <dbReference type="Rhea" id="RHEA:24810"/>
    </physiologicalReaction>
</comment>
<evidence type="ECO:0000256" key="13">
    <source>
        <dbReference type="ARBA" id="ARBA00029437"/>
    </source>
</evidence>
<dbReference type="PANTHER" id="PTHR21000:SF5">
    <property type="entry name" value="DIHYDROXY-ACID DEHYDRATASE, MITOCHONDRIAL"/>
    <property type="match status" value="1"/>
</dbReference>
<evidence type="ECO:0000256" key="3">
    <source>
        <dbReference type="ARBA" id="ARBA00022605"/>
    </source>
</evidence>
<comment type="cofactor">
    <cofactor evidence="1 15">
        <name>Mg(2+)</name>
        <dbReference type="ChEBI" id="CHEBI:18420"/>
    </cofactor>
</comment>
<feature type="binding site" evidence="15">
    <location>
        <position position="81"/>
    </location>
    <ligand>
        <name>Mg(2+)</name>
        <dbReference type="ChEBI" id="CHEBI:18420"/>
    </ligand>
</feature>
<evidence type="ECO:0000313" key="18">
    <source>
        <dbReference type="EMBL" id="XBW03532.1"/>
    </source>
</evidence>
<comment type="pathway">
    <text evidence="13 15">Amino-acid biosynthesis; L-isoleucine biosynthesis; L-isoleucine from 2-oxobutanoate: step 3/4.</text>
</comment>
<dbReference type="EMBL" id="CP132970">
    <property type="protein sequence ID" value="XBW03532.1"/>
    <property type="molecule type" value="Genomic_DNA"/>
</dbReference>
<evidence type="ECO:0000256" key="15">
    <source>
        <dbReference type="HAMAP-Rule" id="MF_00012"/>
    </source>
</evidence>
<feature type="binding site" evidence="15">
    <location>
        <position position="123"/>
    </location>
    <ligand>
        <name>Mg(2+)</name>
        <dbReference type="ChEBI" id="CHEBI:18420"/>
    </ligand>
</feature>
<dbReference type="GO" id="GO:0009099">
    <property type="term" value="P:L-valine biosynthetic process"/>
    <property type="evidence" value="ECO:0007669"/>
    <property type="project" value="UniProtKB-UniRule"/>
</dbReference>
<sequence>MSDYRSRIVTQGVERALHRYQLRSTGLDDQAIEQPFVGVAHTLGEVSPCSQSLKSQVDAAKLGIEVGGGTAREFSTISVSDVLTQNHEGMRYSLMSREAIADSVEIVMRAQQYDALVGVGACDKTIPGMLMAMVRLNVPSLFLHGGTMLLGFVGGKPTNPLAVLEGVGKVQAGLMSADELENMAREIQSTVGSCPGQFSSGTGGAYAEVLGLAPLGTTTIPAAYTERQAVARRAGEQLMENLRRGGPLPREVVTRRSLENAAAVVAATGGTTNAALHLPAIAHEAGIDFRMKDLAEVFHRTPHIAALTPGGPYVPHDLHQVGGVPVVLKALLDGGYLHGDALAFDGRTLAAALAEVAEPDGDVVRRTDDPIRASGGLVVLTGSLAPDGAVIKVSAAPSLSFEGTARVFEHEQDAYRAVRRREYSEGDVLVIRNEGPKGGPGMREMLSVTSAIVGQGMAEKTALVTDGRFSGGTRGLCVGHVCPEAADGGPIALVENGDRIRIDAVAGTIDLLVDDEELERRRRELTPRVRETALAGVSEKYARLVGSADRGAVTHSGNLHWAVETPADE</sequence>
<feature type="domain" description="Dihydroxy-acid/6-phosphogluconate dehydratase N-terminal" evidence="16">
    <location>
        <begin position="34"/>
        <end position="350"/>
    </location>
</feature>
<dbReference type="FunFam" id="3.50.30.80:FF:000001">
    <property type="entry name" value="Dihydroxy-acid dehydratase"/>
    <property type="match status" value="1"/>
</dbReference>
<comment type="catalytic activity">
    <reaction evidence="15">
        <text>(2R,3R)-2,3-dihydroxy-3-methylpentanoate = (S)-3-methyl-2-oxopentanoate + H2O</text>
        <dbReference type="Rhea" id="RHEA:27694"/>
        <dbReference type="ChEBI" id="CHEBI:15377"/>
        <dbReference type="ChEBI" id="CHEBI:35146"/>
        <dbReference type="ChEBI" id="CHEBI:49258"/>
        <dbReference type="EC" id="4.2.1.9"/>
    </reaction>
</comment>
<comment type="function">
    <text evidence="15">Functions in the biosynthesis of branched-chain amino acids. Catalyzes the dehydration of (2R,3R)-2,3-dihydroxy-3-methylpentanoate (2,3-dihydroxy-3-methylvalerate) into 2-oxo-3-methylpentanoate (2-oxo-3-methylvalerate) and of (2R)-2,3-dihydroxy-3-methylbutanoate (2,3-dihydroxyisovalerate) into 2-oxo-3-methylbutanoate (2-oxoisovalerate), the penultimate precursor to L-isoleucine and L-valine, respectively.</text>
</comment>